<dbReference type="VEuPathDB" id="TriTrypDB:C3747_24g318"/>
<protein>
    <recommendedName>
        <fullName evidence="1">MutL C-terminal dimerisation domain-containing protein</fullName>
    </recommendedName>
</protein>
<dbReference type="VEuPathDB" id="TriTrypDB:TCDM_09066"/>
<dbReference type="AlphaFoldDB" id="A0A2V2X5W5"/>
<dbReference type="VEuPathDB" id="TriTrypDB:BCY84_17750"/>
<dbReference type="InterPro" id="IPR014790">
    <property type="entry name" value="MutL_C"/>
</dbReference>
<dbReference type="GO" id="GO:0006298">
    <property type="term" value="P:mismatch repair"/>
    <property type="evidence" value="ECO:0007669"/>
    <property type="project" value="InterPro"/>
</dbReference>
<dbReference type="VEuPathDB" id="TriTrypDB:TcCLB.506519.51"/>
<dbReference type="OMA" id="WIGESAG"/>
<dbReference type="VEuPathDB" id="TriTrypDB:ECC02_001567"/>
<evidence type="ECO:0000313" key="3">
    <source>
        <dbReference type="Proteomes" id="UP000246078"/>
    </source>
</evidence>
<feature type="domain" description="MutL C-terminal dimerisation" evidence="1">
    <location>
        <begin position="596"/>
        <end position="832"/>
    </location>
</feature>
<dbReference type="PANTHER" id="PTHR10073">
    <property type="entry name" value="DNA MISMATCH REPAIR PROTEIN MLH, PMS, MUTL"/>
    <property type="match status" value="1"/>
</dbReference>
<dbReference type="VEuPathDB" id="TriTrypDB:TcBrA4_0032260"/>
<organism evidence="2 3">
    <name type="scientific">Trypanosoma cruzi</name>
    <dbReference type="NCBI Taxonomy" id="5693"/>
    <lineage>
        <taxon>Eukaryota</taxon>
        <taxon>Discoba</taxon>
        <taxon>Euglenozoa</taxon>
        <taxon>Kinetoplastea</taxon>
        <taxon>Metakinetoplastina</taxon>
        <taxon>Trypanosomatida</taxon>
        <taxon>Trypanosomatidae</taxon>
        <taxon>Trypanosoma</taxon>
        <taxon>Schizotrypanum</taxon>
    </lineage>
</organism>
<dbReference type="VEuPathDB" id="TriTrypDB:Tc_MARK_7712"/>
<dbReference type="EMBL" id="PRFC01000024">
    <property type="protein sequence ID" value="PWV16260.1"/>
    <property type="molecule type" value="Genomic_DNA"/>
</dbReference>
<dbReference type="OrthoDB" id="429932at2759"/>
<dbReference type="SUPFAM" id="SSF118116">
    <property type="entry name" value="DNA mismatch repair protein MutL"/>
    <property type="match status" value="1"/>
</dbReference>
<dbReference type="InterPro" id="IPR042120">
    <property type="entry name" value="MutL_C_dimsub"/>
</dbReference>
<reference evidence="2 3" key="1">
    <citation type="journal article" date="2018" name="Microb. Genom.">
        <title>Expanding an expanded genome: long-read sequencing of Trypanosoma cruzi.</title>
        <authorList>
            <person name="Berna L."/>
            <person name="Rodriguez M."/>
            <person name="Chiribao M.L."/>
            <person name="Parodi-Talice A."/>
            <person name="Pita S."/>
            <person name="Rijo G."/>
            <person name="Alvarez-Valin F."/>
            <person name="Robello C."/>
        </authorList>
    </citation>
    <scope>NUCLEOTIDE SEQUENCE [LARGE SCALE GENOMIC DNA]</scope>
    <source>
        <strain evidence="2 3">TCC</strain>
    </source>
</reference>
<dbReference type="VEuPathDB" id="TriTrypDB:TcG_07330"/>
<dbReference type="Proteomes" id="UP000246078">
    <property type="component" value="Unassembled WGS sequence"/>
</dbReference>
<dbReference type="VEuPathDB" id="TriTrypDB:C4B63_61g60"/>
<dbReference type="VEuPathDB" id="TriTrypDB:TCSYLVIO_009039"/>
<evidence type="ECO:0000259" key="1">
    <source>
        <dbReference type="SMART" id="SM00853"/>
    </source>
</evidence>
<accession>A0A2V2X5W5</accession>
<dbReference type="GO" id="GO:0032389">
    <property type="term" value="C:MutLalpha complex"/>
    <property type="evidence" value="ECO:0007669"/>
    <property type="project" value="TreeGrafter"/>
</dbReference>
<dbReference type="PANTHER" id="PTHR10073:SF52">
    <property type="entry name" value="MISMATCH REPAIR ENDONUCLEASE PMS2"/>
    <property type="match status" value="1"/>
</dbReference>
<dbReference type="GO" id="GO:0140664">
    <property type="term" value="F:ATP-dependent DNA damage sensor activity"/>
    <property type="evidence" value="ECO:0007669"/>
    <property type="project" value="InterPro"/>
</dbReference>
<dbReference type="InterPro" id="IPR037198">
    <property type="entry name" value="MutL_C_sf"/>
</dbReference>
<proteinExistence type="predicted"/>
<name>A0A2V2X5W5_TRYCR</name>
<dbReference type="VEuPathDB" id="TriTrypDB:TcCL_ESM08775"/>
<dbReference type="InterPro" id="IPR038973">
    <property type="entry name" value="MutL/Mlh/Pms-like"/>
</dbReference>
<dbReference type="VEuPathDB" id="TriTrypDB:TCDM_09065"/>
<evidence type="ECO:0000313" key="2">
    <source>
        <dbReference type="EMBL" id="PWV16260.1"/>
    </source>
</evidence>
<dbReference type="VEuPathDB" id="TriTrypDB:TcYC6_0048290"/>
<gene>
    <name evidence="2" type="ORF">C3747_24g318</name>
</gene>
<sequence>MERDFIFPASFAGRSDQQGVVSVLQRHDAVRIRAAHRIPSFSVAVEAVYQFLRSLPPPPLRGSIREVRVVAAPSASYFTVELTSECQRHGELDVAKLISCHGEEAERMSDLTAVSQEVRLTCAVESSLQRTRGIQDTAHSSEGMGILFEGHWKGTEINKGEDHWNGISAVLTTKLQAYLRLLAKKQKEHQPSSLFLHLRCEVRNLFYCMPVRQRCAAGWSYTSYRLRAERQALLSTAYRMAVECVFAPLYLSLNEGAGSSASFYLHLSNSGDGRNKAANDNADVFYVHNYPVQRSKEMVEQLKKRRRMELESKNDDGDRSCTLRTAHRILFSFFPHLRLCAESLECSNGIASSRLREVVVDPGKFVVLFLIPAWDAHDATRRVGRRPSALGTVVVCRHTESTACYVVDESHRVYLQVLNSFTTLCPIIVFLEGNLLESNDATLRRMFQSAERKYLCGLGTDTARAIHTPTREDPLSVVGKLMATKDDSGEQKIVGTALRVSFLAQRLSSVNGTKRARCFCGAPISSFPRRTPFFPIKLGRNSCGTSTLSQVRSAMHLTIDPSLFAPRAYSGPSVWPGPGEMENKERTPCPFRAKHLIAQWDRKFLVLQMNDMDEHSDTSPFDEIGSPPSTSINGMPTMGVPPVLCKQPQSHHLPPPALYIVDPHAIHERLRLEFFLTTAESYVRRDIRPISVPVHIPEEIRRDVTTYEDFLAKWGWRFAHENLQCTGLRSAMASKSRYTQLSWCCVAVTQWPHLEIEGHVLQLETIDALRKTVEELVTVLPSWQMPAATEKESSKECDWIGESAGARVVPSAVLEFLVTRSCRGAVMLGDSLSTATMVQLIGALQAVEQYTLCSHGRPSFAVIHSRKK</sequence>
<dbReference type="VEuPathDB" id="TriTrypDB:TcCLB.508909.100"/>
<dbReference type="GO" id="GO:0005524">
    <property type="term" value="F:ATP binding"/>
    <property type="evidence" value="ECO:0007669"/>
    <property type="project" value="InterPro"/>
</dbReference>
<dbReference type="GO" id="GO:0016887">
    <property type="term" value="F:ATP hydrolysis activity"/>
    <property type="evidence" value="ECO:0007669"/>
    <property type="project" value="InterPro"/>
</dbReference>
<dbReference type="Gene3D" id="3.30.1540.20">
    <property type="entry name" value="MutL, C-terminal domain, dimerisation subdomain"/>
    <property type="match status" value="1"/>
</dbReference>
<dbReference type="SMART" id="SM00853">
    <property type="entry name" value="MutL_C"/>
    <property type="match status" value="1"/>
</dbReference>
<comment type="caution">
    <text evidence="2">The sequence shown here is derived from an EMBL/GenBank/DDBJ whole genome shotgun (WGS) entry which is preliminary data.</text>
</comment>